<comment type="caution">
    <text evidence="2">The sequence shown here is derived from an EMBL/GenBank/DDBJ whole genome shotgun (WGS) entry which is preliminary data.</text>
</comment>
<evidence type="ECO:0000256" key="1">
    <source>
        <dbReference type="SAM" id="MobiDB-lite"/>
    </source>
</evidence>
<evidence type="ECO:0000313" key="3">
    <source>
        <dbReference type="Proteomes" id="UP000254711"/>
    </source>
</evidence>
<feature type="region of interest" description="Disordered" evidence="1">
    <location>
        <begin position="187"/>
        <end position="207"/>
    </location>
</feature>
<keyword evidence="3" id="KW-1185">Reference proteome</keyword>
<dbReference type="RefSeq" id="WP_114824621.1">
    <property type="nucleotide sequence ID" value="NZ_QQSY01000002.1"/>
</dbReference>
<organism evidence="2 3">
    <name type="scientific">Dyella solisilvae</name>
    <dbReference type="NCBI Taxonomy" id="1920168"/>
    <lineage>
        <taxon>Bacteria</taxon>
        <taxon>Pseudomonadati</taxon>
        <taxon>Pseudomonadota</taxon>
        <taxon>Gammaproteobacteria</taxon>
        <taxon>Lysobacterales</taxon>
        <taxon>Rhodanobacteraceae</taxon>
        <taxon>Dyella</taxon>
    </lineage>
</organism>
<dbReference type="AlphaFoldDB" id="A0A370K795"/>
<evidence type="ECO:0000313" key="2">
    <source>
        <dbReference type="EMBL" id="RDI98531.1"/>
    </source>
</evidence>
<dbReference type="OrthoDB" id="6019921at2"/>
<protein>
    <submittedName>
        <fullName evidence="2">Pilus assembly protein</fullName>
    </submittedName>
</protein>
<sequence length="267" mass="28395">MTEFVISCVVLVPLLVLVSLLAKYIHVKHQAMAASRMAAWEATVGQDYALPGKAAQEVLIRTRVFGDARDVMSSKPPTSPKTLADAMLTTHAGKELIKSEGATLGVYSSTTSPGLLEEALKFLRPLFSLTGGSFPPNANGWITAEATMATEKITTTSDTPATLAAPFDTTPFAVTARTVLLADAWNASGPGEGSNGRPLSGAGQRSVRQQVRALVPSAWLGDSTFGKLTENIPSWLPFIGEIHNLQIGRMSVDVVPSDKLQNYDSKP</sequence>
<reference evidence="2 3" key="1">
    <citation type="submission" date="2018-07" db="EMBL/GenBank/DDBJ databases">
        <title>Dyella solisilvae sp. nov., isolated from the pine and broad-leaved mixed forest soil.</title>
        <authorList>
            <person name="Gao Z."/>
            <person name="Qiu L."/>
        </authorList>
    </citation>
    <scope>NUCLEOTIDE SEQUENCE [LARGE SCALE GENOMIC DNA]</scope>
    <source>
        <strain evidence="2 3">DHG54</strain>
    </source>
</reference>
<name>A0A370K795_9GAMM</name>
<dbReference type="Proteomes" id="UP000254711">
    <property type="component" value="Unassembled WGS sequence"/>
</dbReference>
<proteinExistence type="predicted"/>
<gene>
    <name evidence="2" type="ORF">DVT68_08345</name>
</gene>
<accession>A0A370K795</accession>
<dbReference type="EMBL" id="QQSY01000002">
    <property type="protein sequence ID" value="RDI98531.1"/>
    <property type="molecule type" value="Genomic_DNA"/>
</dbReference>